<evidence type="ECO:0000313" key="2">
    <source>
        <dbReference type="EMBL" id="QEL16342.1"/>
    </source>
</evidence>
<dbReference type="InterPro" id="IPR000944">
    <property type="entry name" value="Tscrpt_reg_Rrf2"/>
</dbReference>
<dbReference type="GO" id="GO:0005829">
    <property type="term" value="C:cytosol"/>
    <property type="evidence" value="ECO:0007669"/>
    <property type="project" value="TreeGrafter"/>
</dbReference>
<organism evidence="2 3">
    <name type="scientific">Limnoglobus roseus</name>
    <dbReference type="NCBI Taxonomy" id="2598579"/>
    <lineage>
        <taxon>Bacteria</taxon>
        <taxon>Pseudomonadati</taxon>
        <taxon>Planctomycetota</taxon>
        <taxon>Planctomycetia</taxon>
        <taxon>Gemmatales</taxon>
        <taxon>Gemmataceae</taxon>
        <taxon>Limnoglobus</taxon>
    </lineage>
</organism>
<dbReference type="Proteomes" id="UP000324974">
    <property type="component" value="Chromosome"/>
</dbReference>
<dbReference type="Gene3D" id="1.10.10.10">
    <property type="entry name" value="Winged helix-like DNA-binding domain superfamily/Winged helix DNA-binding domain"/>
    <property type="match status" value="1"/>
</dbReference>
<dbReference type="GO" id="GO:0003677">
    <property type="term" value="F:DNA binding"/>
    <property type="evidence" value="ECO:0007669"/>
    <property type="project" value="UniProtKB-KW"/>
</dbReference>
<evidence type="ECO:0000313" key="3">
    <source>
        <dbReference type="Proteomes" id="UP000324974"/>
    </source>
</evidence>
<dbReference type="GO" id="GO:0003700">
    <property type="term" value="F:DNA-binding transcription factor activity"/>
    <property type="evidence" value="ECO:0007669"/>
    <property type="project" value="TreeGrafter"/>
</dbReference>
<reference evidence="3" key="1">
    <citation type="submission" date="2019-08" db="EMBL/GenBank/DDBJ databases">
        <title>Limnoglobus roseus gen. nov., sp. nov., a novel freshwater planctomycete with a giant genome from the family Gemmataceae.</title>
        <authorList>
            <person name="Kulichevskaya I.S."/>
            <person name="Naumoff D.G."/>
            <person name="Miroshnikov K."/>
            <person name="Ivanova A."/>
            <person name="Philippov D.A."/>
            <person name="Hakobyan A."/>
            <person name="Rijpstra I.C."/>
            <person name="Sinninghe Damste J.S."/>
            <person name="Liesack W."/>
            <person name="Dedysh S.N."/>
        </authorList>
    </citation>
    <scope>NUCLEOTIDE SEQUENCE [LARGE SCALE GENOMIC DNA]</scope>
    <source>
        <strain evidence="3">PX52</strain>
    </source>
</reference>
<protein>
    <submittedName>
        <fullName evidence="2">Rrf2 family transcriptional regulator</fullName>
    </submittedName>
</protein>
<dbReference type="SUPFAM" id="SSF46785">
    <property type="entry name" value="Winged helix' DNA-binding domain"/>
    <property type="match status" value="1"/>
</dbReference>
<keyword evidence="3" id="KW-1185">Reference proteome</keyword>
<dbReference type="AlphaFoldDB" id="A0A5C1AF39"/>
<dbReference type="PANTHER" id="PTHR33221">
    <property type="entry name" value="WINGED HELIX-TURN-HELIX TRANSCRIPTIONAL REGULATOR, RRF2 FAMILY"/>
    <property type="match status" value="1"/>
</dbReference>
<dbReference type="NCBIfam" id="TIGR00738">
    <property type="entry name" value="rrf2_super"/>
    <property type="match status" value="1"/>
</dbReference>
<dbReference type="KEGG" id="lrs:PX52LOC_03288"/>
<dbReference type="InterPro" id="IPR036388">
    <property type="entry name" value="WH-like_DNA-bd_sf"/>
</dbReference>
<dbReference type="OrthoDB" id="270199at2"/>
<dbReference type="InterPro" id="IPR036390">
    <property type="entry name" value="WH_DNA-bd_sf"/>
</dbReference>
<dbReference type="RefSeq" id="WP_149111082.1">
    <property type="nucleotide sequence ID" value="NZ_CP042425.1"/>
</dbReference>
<proteinExistence type="predicted"/>
<gene>
    <name evidence="2" type="ORF">PX52LOC_03288</name>
</gene>
<sequence length="154" mass="17062">MKLSRKADYALRVLVTLVERAGAGPISMTELARRNHVPKRFLEHIMLDLKSSGWVGSSTGRTGGYVLTSPPERITLGQVIRHFDGVLAPIGCVSATAFEDCSQSNCCRFRRVMLDVRNMVANYLDNVTLAQVVVNQPVADRHVFHLELIRGEGI</sequence>
<dbReference type="PROSITE" id="PS51197">
    <property type="entry name" value="HTH_RRF2_2"/>
    <property type="match status" value="1"/>
</dbReference>
<keyword evidence="1" id="KW-0238">DNA-binding</keyword>
<name>A0A5C1AF39_9BACT</name>
<dbReference type="PANTHER" id="PTHR33221:SF5">
    <property type="entry name" value="HTH-TYPE TRANSCRIPTIONAL REGULATOR ISCR"/>
    <property type="match status" value="1"/>
</dbReference>
<evidence type="ECO:0000256" key="1">
    <source>
        <dbReference type="ARBA" id="ARBA00023125"/>
    </source>
</evidence>
<dbReference type="EMBL" id="CP042425">
    <property type="protein sequence ID" value="QEL16342.1"/>
    <property type="molecule type" value="Genomic_DNA"/>
</dbReference>
<dbReference type="Pfam" id="PF02082">
    <property type="entry name" value="Rrf2"/>
    <property type="match status" value="1"/>
</dbReference>
<accession>A0A5C1AF39</accession>